<sequence length="56" mass="6605">MFFAGDPDTYEAEELVKNLPEFTLAIVGSEEWKKRTKEVHKDSFEKVHIHNTEKRV</sequence>
<name>A0A0C2VIZ7_9BACL</name>
<comment type="caution">
    <text evidence="1">The sequence shown here is derived from an EMBL/GenBank/DDBJ whole genome shotgun (WGS) entry which is preliminary data.</text>
</comment>
<dbReference type="AlphaFoldDB" id="A0A0C2VIZ7"/>
<gene>
    <name evidence="1" type="ORF">KP78_37870</name>
</gene>
<reference evidence="1 2" key="1">
    <citation type="submission" date="2015-01" db="EMBL/GenBank/DDBJ databases">
        <title>Genome sequencing of Jeotgalibacillus soli.</title>
        <authorList>
            <person name="Goh K.M."/>
            <person name="Chan K.-G."/>
            <person name="Yaakop A.S."/>
            <person name="Ee R."/>
            <person name="Gan H.M."/>
            <person name="Chan C.S."/>
        </authorList>
    </citation>
    <scope>NUCLEOTIDE SEQUENCE [LARGE SCALE GENOMIC DNA]</scope>
    <source>
        <strain evidence="1 2">P9</strain>
    </source>
</reference>
<organism evidence="1 2">
    <name type="scientific">Jeotgalibacillus soli</name>
    <dbReference type="NCBI Taxonomy" id="889306"/>
    <lineage>
        <taxon>Bacteria</taxon>
        <taxon>Bacillati</taxon>
        <taxon>Bacillota</taxon>
        <taxon>Bacilli</taxon>
        <taxon>Bacillales</taxon>
        <taxon>Caryophanaceae</taxon>
        <taxon>Jeotgalibacillus</taxon>
    </lineage>
</organism>
<accession>A0A0C2VIZ7</accession>
<dbReference type="Proteomes" id="UP000031938">
    <property type="component" value="Unassembled WGS sequence"/>
</dbReference>
<evidence type="ECO:0000313" key="2">
    <source>
        <dbReference type="Proteomes" id="UP000031938"/>
    </source>
</evidence>
<dbReference type="PATRIC" id="fig|889306.3.peg.3803"/>
<dbReference type="EMBL" id="JXRP01000020">
    <property type="protein sequence ID" value="KIL43963.1"/>
    <property type="molecule type" value="Genomic_DNA"/>
</dbReference>
<protein>
    <submittedName>
        <fullName evidence="1">Uncharacterized protein</fullName>
    </submittedName>
</protein>
<proteinExistence type="predicted"/>
<evidence type="ECO:0000313" key="1">
    <source>
        <dbReference type="EMBL" id="KIL43963.1"/>
    </source>
</evidence>
<dbReference type="STRING" id="889306.KP78_37870"/>
<keyword evidence="2" id="KW-1185">Reference proteome</keyword>